<evidence type="ECO:0000256" key="4">
    <source>
        <dbReference type="ARBA" id="ARBA00038306"/>
    </source>
</evidence>
<feature type="chain" id="PRO_5046822001" evidence="5">
    <location>
        <begin position="24"/>
        <end position="247"/>
    </location>
</feature>
<proteinExistence type="inferred from homology"/>
<dbReference type="InterPro" id="IPR051692">
    <property type="entry name" value="OMP-like"/>
</dbReference>
<keyword evidence="8" id="KW-1185">Reference proteome</keyword>
<evidence type="ECO:0000256" key="3">
    <source>
        <dbReference type="ARBA" id="ARBA00023136"/>
    </source>
</evidence>
<sequence>MRHISRFATCVLGAVVVASTASAGGYVAPVAEPVVAPVVPVEPVGDWAGGYAGGSIGYAFAGDDEIGLDLYRGDTLIQRNSDLGEANLKGVTAGLHAGYRWQRDNWVFGPELWVEGGSVDGSDSFPLVGTEAELESSLNYAVGLQFKTGYAVNPQTLVYGTAGAVYGDFDYDLETVAGSESVNYDETGYTLGLGVERKVRDNLSVFAEWQYRNFGKTDVEFGEGANSLVSRATPEHHHVKLGVNFSF</sequence>
<feature type="domain" description="Outer membrane protein beta-barrel" evidence="6">
    <location>
        <begin position="45"/>
        <end position="247"/>
    </location>
</feature>
<evidence type="ECO:0000313" key="7">
    <source>
        <dbReference type="EMBL" id="MCZ0962008.1"/>
    </source>
</evidence>
<dbReference type="SUPFAM" id="SSF56925">
    <property type="entry name" value="OMPA-like"/>
    <property type="match status" value="1"/>
</dbReference>
<protein>
    <submittedName>
        <fullName evidence="7">Outer membrane beta-barrel protein</fullName>
    </submittedName>
</protein>
<evidence type="ECO:0000256" key="1">
    <source>
        <dbReference type="ARBA" id="ARBA00004370"/>
    </source>
</evidence>
<dbReference type="InterPro" id="IPR027385">
    <property type="entry name" value="Beta-barrel_OMP"/>
</dbReference>
<keyword evidence="3" id="KW-0472">Membrane</keyword>
<gene>
    <name evidence="7" type="ORF">OU682_10305</name>
</gene>
<organism evidence="7 8">
    <name type="scientific">Paracoccus benzoatiresistens</name>
    <dbReference type="NCBI Taxonomy" id="2997341"/>
    <lineage>
        <taxon>Bacteria</taxon>
        <taxon>Pseudomonadati</taxon>
        <taxon>Pseudomonadota</taxon>
        <taxon>Alphaproteobacteria</taxon>
        <taxon>Rhodobacterales</taxon>
        <taxon>Paracoccaceae</taxon>
        <taxon>Paracoccus</taxon>
    </lineage>
</organism>
<dbReference type="RefSeq" id="WP_268942022.1">
    <property type="nucleotide sequence ID" value="NZ_JAPTYD010000011.1"/>
</dbReference>
<comment type="subcellular location">
    <subcellularLocation>
        <location evidence="1">Membrane</location>
    </subcellularLocation>
</comment>
<feature type="signal peptide" evidence="5">
    <location>
        <begin position="1"/>
        <end position="23"/>
    </location>
</feature>
<name>A0ABT4J4J3_9RHOB</name>
<dbReference type="EMBL" id="JAPTYD010000011">
    <property type="protein sequence ID" value="MCZ0962008.1"/>
    <property type="molecule type" value="Genomic_DNA"/>
</dbReference>
<evidence type="ECO:0000259" key="6">
    <source>
        <dbReference type="Pfam" id="PF13505"/>
    </source>
</evidence>
<accession>A0ABT4J4J3</accession>
<dbReference type="InterPro" id="IPR006315">
    <property type="entry name" value="OM_autotransptr_brl_dom"/>
</dbReference>
<evidence type="ECO:0000313" key="8">
    <source>
        <dbReference type="Proteomes" id="UP001149822"/>
    </source>
</evidence>
<evidence type="ECO:0000256" key="2">
    <source>
        <dbReference type="ARBA" id="ARBA00022729"/>
    </source>
</evidence>
<dbReference type="Gene3D" id="2.40.160.20">
    <property type="match status" value="1"/>
</dbReference>
<dbReference type="NCBIfam" id="TIGR01414">
    <property type="entry name" value="autotrans_barl"/>
    <property type="match status" value="1"/>
</dbReference>
<dbReference type="PANTHER" id="PTHR34001:SF3">
    <property type="entry name" value="BLL7405 PROTEIN"/>
    <property type="match status" value="1"/>
</dbReference>
<dbReference type="InterPro" id="IPR011250">
    <property type="entry name" value="OMP/PagP_B-barrel"/>
</dbReference>
<evidence type="ECO:0000256" key="5">
    <source>
        <dbReference type="SAM" id="SignalP"/>
    </source>
</evidence>
<comment type="caution">
    <text evidence="7">The sequence shown here is derived from an EMBL/GenBank/DDBJ whole genome shotgun (WGS) entry which is preliminary data.</text>
</comment>
<reference evidence="7" key="1">
    <citation type="submission" date="2022-12" db="EMBL/GenBank/DDBJ databases">
        <title>Paracoccus sp. EF6 isolated from a lake water.</title>
        <authorList>
            <person name="Liu H."/>
        </authorList>
    </citation>
    <scope>NUCLEOTIDE SEQUENCE</scope>
    <source>
        <strain evidence="7">EF6</strain>
    </source>
</reference>
<dbReference type="Proteomes" id="UP001149822">
    <property type="component" value="Unassembled WGS sequence"/>
</dbReference>
<dbReference type="Pfam" id="PF13505">
    <property type="entry name" value="OMP_b-brl"/>
    <property type="match status" value="1"/>
</dbReference>
<keyword evidence="2 5" id="KW-0732">Signal</keyword>
<comment type="similarity">
    <text evidence="4">Belongs to the Omp25/RopB family.</text>
</comment>
<dbReference type="PANTHER" id="PTHR34001">
    <property type="entry name" value="BLL7405 PROTEIN"/>
    <property type="match status" value="1"/>
</dbReference>